<proteinExistence type="predicted"/>
<keyword evidence="1" id="KW-0812">Transmembrane</keyword>
<dbReference type="AlphaFoldDB" id="A0A1T5MML2"/>
<name>A0A1T5MML2_9BACT</name>
<keyword evidence="1" id="KW-1133">Transmembrane helix</keyword>
<feature type="transmembrane region" description="Helical" evidence="1">
    <location>
        <begin position="26"/>
        <end position="49"/>
    </location>
</feature>
<evidence type="ECO:0000313" key="3">
    <source>
        <dbReference type="Proteomes" id="UP000190961"/>
    </source>
</evidence>
<dbReference type="RefSeq" id="WP_079690347.1">
    <property type="nucleotide sequence ID" value="NZ_FUZU01000005.1"/>
</dbReference>
<gene>
    <name evidence="2" type="ORF">SAMN05660236_5854</name>
</gene>
<reference evidence="2 3" key="1">
    <citation type="submission" date="2017-02" db="EMBL/GenBank/DDBJ databases">
        <authorList>
            <person name="Peterson S.W."/>
        </authorList>
    </citation>
    <scope>NUCLEOTIDE SEQUENCE [LARGE SCALE GENOMIC DNA]</scope>
    <source>
        <strain evidence="2 3">DSM 25262</strain>
    </source>
</reference>
<accession>A0A1T5MML2</accession>
<evidence type="ECO:0000313" key="2">
    <source>
        <dbReference type="EMBL" id="SKC89455.1"/>
    </source>
</evidence>
<keyword evidence="3" id="KW-1185">Reference proteome</keyword>
<dbReference type="OrthoDB" id="1449578at2"/>
<sequence>MIGLVFIYFIGKAFYDLAELHHKSKWGFGILGVVSYYLGVVIGGVILGVLSELQVIAIDDIPEIVVGLMALPMGILLCWGFYKLLQKQWSKAAVPETTDVLDGDLIK</sequence>
<feature type="transmembrane region" description="Helical" evidence="1">
    <location>
        <begin position="61"/>
        <end position="82"/>
    </location>
</feature>
<keyword evidence="1" id="KW-0472">Membrane</keyword>
<protein>
    <submittedName>
        <fullName evidence="2">Uncharacterized protein</fullName>
    </submittedName>
</protein>
<evidence type="ECO:0000256" key="1">
    <source>
        <dbReference type="SAM" id="Phobius"/>
    </source>
</evidence>
<dbReference type="EMBL" id="FUZU01000005">
    <property type="protein sequence ID" value="SKC89455.1"/>
    <property type="molecule type" value="Genomic_DNA"/>
</dbReference>
<dbReference type="Proteomes" id="UP000190961">
    <property type="component" value="Unassembled WGS sequence"/>
</dbReference>
<organism evidence="2 3">
    <name type="scientific">Ohtaekwangia koreensis</name>
    <dbReference type="NCBI Taxonomy" id="688867"/>
    <lineage>
        <taxon>Bacteria</taxon>
        <taxon>Pseudomonadati</taxon>
        <taxon>Bacteroidota</taxon>
        <taxon>Cytophagia</taxon>
        <taxon>Cytophagales</taxon>
        <taxon>Fulvivirgaceae</taxon>
        <taxon>Ohtaekwangia</taxon>
    </lineage>
</organism>